<sequence length="150" mass="16737">MYHKFLFISYILDLWLVFSPSSICQRRAFTLAWSGFLICSPIRGSCQSRFASSRVVRCAGGLSAVLWLHGAESSYPPSLTMTTRIAHIAERLCVSALRLFAARYAEVPELECVVYLDDGQWVYMSDPVDANASGPSYVTGFRSPYFDDGV</sequence>
<keyword evidence="3" id="KW-1185">Reference proteome</keyword>
<proteinExistence type="predicted"/>
<dbReference type="EMBL" id="KV419438">
    <property type="protein sequence ID" value="KZS88326.1"/>
    <property type="molecule type" value="Genomic_DNA"/>
</dbReference>
<gene>
    <name evidence="2" type="ORF">SISNIDRAFT_470317</name>
</gene>
<evidence type="ECO:0008006" key="4">
    <source>
        <dbReference type="Google" id="ProtNLM"/>
    </source>
</evidence>
<feature type="signal peptide" evidence="1">
    <location>
        <begin position="1"/>
        <end position="24"/>
    </location>
</feature>
<organism evidence="2 3">
    <name type="scientific">Sistotremastrum niveocremeum HHB9708</name>
    <dbReference type="NCBI Taxonomy" id="1314777"/>
    <lineage>
        <taxon>Eukaryota</taxon>
        <taxon>Fungi</taxon>
        <taxon>Dikarya</taxon>
        <taxon>Basidiomycota</taxon>
        <taxon>Agaricomycotina</taxon>
        <taxon>Agaricomycetes</taxon>
        <taxon>Sistotremastrales</taxon>
        <taxon>Sistotremastraceae</taxon>
        <taxon>Sertulicium</taxon>
        <taxon>Sertulicium niveocremeum</taxon>
    </lineage>
</organism>
<accession>A0A164P3L8</accession>
<evidence type="ECO:0000256" key="1">
    <source>
        <dbReference type="SAM" id="SignalP"/>
    </source>
</evidence>
<keyword evidence="1" id="KW-0732">Signal</keyword>
<feature type="chain" id="PRO_5007852215" description="Fungal-type protein kinase domain-containing protein" evidence="1">
    <location>
        <begin position="25"/>
        <end position="150"/>
    </location>
</feature>
<protein>
    <recommendedName>
        <fullName evidence="4">Fungal-type protein kinase domain-containing protein</fullName>
    </recommendedName>
</protein>
<name>A0A164P3L8_9AGAM</name>
<reference evidence="2 3" key="1">
    <citation type="journal article" date="2016" name="Mol. Biol. Evol.">
        <title>Comparative Genomics of Early-Diverging Mushroom-Forming Fungi Provides Insights into the Origins of Lignocellulose Decay Capabilities.</title>
        <authorList>
            <person name="Nagy L.G."/>
            <person name="Riley R."/>
            <person name="Tritt A."/>
            <person name="Adam C."/>
            <person name="Daum C."/>
            <person name="Floudas D."/>
            <person name="Sun H."/>
            <person name="Yadav J.S."/>
            <person name="Pangilinan J."/>
            <person name="Larsson K.H."/>
            <person name="Matsuura K."/>
            <person name="Barry K."/>
            <person name="Labutti K."/>
            <person name="Kuo R."/>
            <person name="Ohm R.A."/>
            <person name="Bhattacharya S.S."/>
            <person name="Shirouzu T."/>
            <person name="Yoshinaga Y."/>
            <person name="Martin F.M."/>
            <person name="Grigoriev I.V."/>
            <person name="Hibbett D.S."/>
        </authorList>
    </citation>
    <scope>NUCLEOTIDE SEQUENCE [LARGE SCALE GENOMIC DNA]</scope>
    <source>
        <strain evidence="2 3">HHB9708</strain>
    </source>
</reference>
<dbReference type="Proteomes" id="UP000076722">
    <property type="component" value="Unassembled WGS sequence"/>
</dbReference>
<dbReference type="AlphaFoldDB" id="A0A164P3L8"/>
<evidence type="ECO:0000313" key="3">
    <source>
        <dbReference type="Proteomes" id="UP000076722"/>
    </source>
</evidence>
<evidence type="ECO:0000313" key="2">
    <source>
        <dbReference type="EMBL" id="KZS88326.1"/>
    </source>
</evidence>